<keyword evidence="1" id="KW-0472">Membrane</keyword>
<evidence type="ECO:0000313" key="2">
    <source>
        <dbReference type="EMBL" id="ETR72763.1"/>
    </source>
</evidence>
<comment type="caution">
    <text evidence="2">The sequence shown here is derived from an EMBL/GenBank/DDBJ whole genome shotgun (WGS) entry which is preliminary data.</text>
</comment>
<gene>
    <name evidence="2" type="ORF">OMM_07339</name>
</gene>
<dbReference type="AlphaFoldDB" id="A0A1V1PDC8"/>
<evidence type="ECO:0000313" key="3">
    <source>
        <dbReference type="Proteomes" id="UP000189670"/>
    </source>
</evidence>
<name>A0A1V1PDC8_9BACT</name>
<dbReference type="Proteomes" id="UP000189670">
    <property type="component" value="Unassembled WGS sequence"/>
</dbReference>
<evidence type="ECO:0000256" key="1">
    <source>
        <dbReference type="SAM" id="Phobius"/>
    </source>
</evidence>
<dbReference type="EMBL" id="ATBP01000114">
    <property type="protein sequence ID" value="ETR72763.1"/>
    <property type="molecule type" value="Genomic_DNA"/>
</dbReference>
<accession>A0A1V1PDC8</accession>
<keyword evidence="1" id="KW-1133">Transmembrane helix</keyword>
<reference evidence="3" key="1">
    <citation type="submission" date="2012-11" db="EMBL/GenBank/DDBJ databases">
        <authorList>
            <person name="Lucero-Rivera Y.E."/>
            <person name="Tovar-Ramirez D."/>
        </authorList>
    </citation>
    <scope>NUCLEOTIDE SEQUENCE [LARGE SCALE GENOMIC DNA]</scope>
    <source>
        <strain evidence="3">Araruama</strain>
    </source>
</reference>
<sequence length="105" mass="11610">MPFINIEINKQFINNMLILLVVSVPGSGVAIGNTDSVTVTAMSNKFSHLVVNIPVTTTAIKEKTYLTAQTGHGNLVNIGLPMNPEEQYTYSQSIYHKDQINCWLD</sequence>
<proteinExistence type="predicted"/>
<protein>
    <submittedName>
        <fullName evidence="2">Uncharacterized protein</fullName>
    </submittedName>
</protein>
<keyword evidence="1" id="KW-0812">Transmembrane</keyword>
<organism evidence="2 3">
    <name type="scientific">Candidatus Magnetoglobus multicellularis str. Araruama</name>
    <dbReference type="NCBI Taxonomy" id="890399"/>
    <lineage>
        <taxon>Bacteria</taxon>
        <taxon>Pseudomonadati</taxon>
        <taxon>Thermodesulfobacteriota</taxon>
        <taxon>Desulfobacteria</taxon>
        <taxon>Desulfobacterales</taxon>
        <taxon>Desulfobacteraceae</taxon>
        <taxon>Candidatus Magnetoglobus</taxon>
    </lineage>
</organism>
<feature type="transmembrane region" description="Helical" evidence="1">
    <location>
        <begin position="12"/>
        <end position="32"/>
    </location>
</feature>